<evidence type="ECO:0000313" key="2">
    <source>
        <dbReference type="EMBL" id="MFC5663715.1"/>
    </source>
</evidence>
<dbReference type="EMBL" id="JBHSOF010000012">
    <property type="protein sequence ID" value="MFC5663715.1"/>
    <property type="molecule type" value="Genomic_DNA"/>
</dbReference>
<evidence type="ECO:0000256" key="1">
    <source>
        <dbReference type="SAM" id="MobiDB-lite"/>
    </source>
</evidence>
<evidence type="ECO:0000313" key="3">
    <source>
        <dbReference type="Proteomes" id="UP001595975"/>
    </source>
</evidence>
<name>A0ABW0X577_9ACTN</name>
<feature type="region of interest" description="Disordered" evidence="1">
    <location>
        <begin position="1"/>
        <end position="46"/>
    </location>
</feature>
<dbReference type="Proteomes" id="UP001595975">
    <property type="component" value="Unassembled WGS sequence"/>
</dbReference>
<sequence>MANAGDAEDAKDTGDANQPPAGANWNTGGVQVVGSTVHGPVAGGQGATVRIGADAAAAGPVGPEALRAAAETLRTALARLRAERPDAVTDADAEDADAALAGILAETALDEPREGPLRRRVGTVVDALRTVAVLAAAVSGLEAAFAALSGQL</sequence>
<comment type="caution">
    <text evidence="2">The sequence shown here is derived from an EMBL/GenBank/DDBJ whole genome shotgun (WGS) entry which is preliminary data.</text>
</comment>
<gene>
    <name evidence="2" type="ORF">ACFP3U_12055</name>
</gene>
<reference evidence="3" key="1">
    <citation type="journal article" date="2019" name="Int. J. Syst. Evol. Microbiol.">
        <title>The Global Catalogue of Microorganisms (GCM) 10K type strain sequencing project: providing services to taxonomists for standard genome sequencing and annotation.</title>
        <authorList>
            <consortium name="The Broad Institute Genomics Platform"/>
            <consortium name="The Broad Institute Genome Sequencing Center for Infectious Disease"/>
            <person name="Wu L."/>
            <person name="Ma J."/>
        </authorList>
    </citation>
    <scope>NUCLEOTIDE SEQUENCE [LARGE SCALE GENOMIC DNA]</scope>
    <source>
        <strain evidence="3">CGMCC 4.1437</strain>
    </source>
</reference>
<organism evidence="2 3">
    <name type="scientific">Kitasatospora misakiensis</name>
    <dbReference type="NCBI Taxonomy" id="67330"/>
    <lineage>
        <taxon>Bacteria</taxon>
        <taxon>Bacillati</taxon>
        <taxon>Actinomycetota</taxon>
        <taxon>Actinomycetes</taxon>
        <taxon>Kitasatosporales</taxon>
        <taxon>Streptomycetaceae</taxon>
        <taxon>Kitasatospora</taxon>
    </lineage>
</organism>
<dbReference type="RefSeq" id="WP_380225390.1">
    <property type="nucleotide sequence ID" value="NZ_JBHSOF010000012.1"/>
</dbReference>
<accession>A0ABW0X577</accession>
<keyword evidence="3" id="KW-1185">Reference proteome</keyword>
<proteinExistence type="predicted"/>
<protein>
    <submittedName>
        <fullName evidence="2">Uncharacterized protein</fullName>
    </submittedName>
</protein>